<gene>
    <name evidence="2" type="ORF">Mlute_02363</name>
</gene>
<comment type="caution">
    <text evidence="2">The sequence shown here is derived from an EMBL/GenBank/DDBJ whole genome shotgun (WGS) entry which is preliminary data.</text>
</comment>
<keyword evidence="1" id="KW-1133">Transmembrane helix</keyword>
<sequence>MNDRAMELLLGNLLRLGVLAAGVVVLVGGLLELASHASQAVDYSVFRGEPVSLRSLMGVLQGAVAAQPKHLIQLGLLLLVLTPVLRVALSVVLFARQRDGVFVGITLWVLGVLLYSMAH</sequence>
<evidence type="ECO:0000256" key="1">
    <source>
        <dbReference type="SAM" id="Phobius"/>
    </source>
</evidence>
<evidence type="ECO:0000313" key="3">
    <source>
        <dbReference type="Proteomes" id="UP000265800"/>
    </source>
</evidence>
<dbReference type="AlphaFoldDB" id="A0A399EKF0"/>
<keyword evidence="3" id="KW-1185">Reference proteome</keyword>
<evidence type="ECO:0008006" key="4">
    <source>
        <dbReference type="Google" id="ProtNLM"/>
    </source>
</evidence>
<evidence type="ECO:0000313" key="2">
    <source>
        <dbReference type="EMBL" id="RIH82852.1"/>
    </source>
</evidence>
<feature type="transmembrane region" description="Helical" evidence="1">
    <location>
        <begin position="12"/>
        <end position="31"/>
    </location>
</feature>
<keyword evidence="1" id="KW-0812">Transmembrane</keyword>
<dbReference type="EMBL" id="QWKZ01000095">
    <property type="protein sequence ID" value="RIH82852.1"/>
    <property type="molecule type" value="Genomic_DNA"/>
</dbReference>
<accession>A0A399EKF0</accession>
<feature type="transmembrane region" description="Helical" evidence="1">
    <location>
        <begin position="101"/>
        <end position="118"/>
    </location>
</feature>
<dbReference type="Pfam" id="PF07843">
    <property type="entry name" value="DUF1634"/>
    <property type="match status" value="1"/>
</dbReference>
<keyword evidence="1" id="KW-0472">Membrane</keyword>
<reference evidence="2 3" key="1">
    <citation type="submission" date="2018-08" db="EMBL/GenBank/DDBJ databases">
        <title>Meiothermus luteus KCTC 52599 genome sequencing project.</title>
        <authorList>
            <person name="Da Costa M.S."/>
            <person name="Albuquerque L."/>
            <person name="Raposo P."/>
            <person name="Froufe H.J.C."/>
            <person name="Barroso C.S."/>
            <person name="Egas C."/>
        </authorList>
    </citation>
    <scope>NUCLEOTIDE SEQUENCE [LARGE SCALE GENOMIC DNA]</scope>
    <source>
        <strain evidence="2 3">KCTC 52599</strain>
    </source>
</reference>
<organism evidence="2 3">
    <name type="scientific">Meiothermus luteus</name>
    <dbReference type="NCBI Taxonomy" id="2026184"/>
    <lineage>
        <taxon>Bacteria</taxon>
        <taxon>Thermotogati</taxon>
        <taxon>Deinococcota</taxon>
        <taxon>Deinococci</taxon>
        <taxon>Thermales</taxon>
        <taxon>Thermaceae</taxon>
        <taxon>Meiothermus</taxon>
    </lineage>
</organism>
<dbReference type="RefSeq" id="WP_119360890.1">
    <property type="nucleotide sequence ID" value="NZ_QWKZ01000095.1"/>
</dbReference>
<dbReference type="InterPro" id="IPR012861">
    <property type="entry name" value="DUF1634"/>
</dbReference>
<protein>
    <recommendedName>
        <fullName evidence="4">DUF1634 domain-containing protein</fullName>
    </recommendedName>
</protein>
<dbReference type="OrthoDB" id="34594at2"/>
<name>A0A399EKF0_9DEIN</name>
<feature type="transmembrane region" description="Helical" evidence="1">
    <location>
        <begin position="74"/>
        <end position="95"/>
    </location>
</feature>
<dbReference type="Proteomes" id="UP000265800">
    <property type="component" value="Unassembled WGS sequence"/>
</dbReference>
<proteinExistence type="predicted"/>